<dbReference type="GO" id="GO:0004386">
    <property type="term" value="F:helicase activity"/>
    <property type="evidence" value="ECO:0007669"/>
    <property type="project" value="UniProtKB-KW"/>
</dbReference>
<accession>A0A8S1EF15</accession>
<feature type="coiled-coil region" evidence="8">
    <location>
        <begin position="147"/>
        <end position="202"/>
    </location>
</feature>
<keyword evidence="14" id="KW-1185">Reference proteome</keyword>
<dbReference type="InterPro" id="IPR027640">
    <property type="entry name" value="Kinesin-like_fam"/>
</dbReference>
<dbReference type="InterPro" id="IPR027417">
    <property type="entry name" value="P-loop_NTPase"/>
</dbReference>
<dbReference type="InterPro" id="IPR014001">
    <property type="entry name" value="Helicase_ATP-bd"/>
</dbReference>
<keyword evidence="8" id="KW-0175">Coiled coil</keyword>
<evidence type="ECO:0000259" key="11">
    <source>
        <dbReference type="PROSITE" id="PS51192"/>
    </source>
</evidence>
<protein>
    <recommendedName>
        <fullName evidence="15">Kinesin-like protein</fullName>
    </recommendedName>
</protein>
<dbReference type="PROSITE" id="PS00411">
    <property type="entry name" value="KINESIN_MOTOR_1"/>
    <property type="match status" value="1"/>
</dbReference>
<dbReference type="Proteomes" id="UP000494206">
    <property type="component" value="Unassembled WGS sequence"/>
</dbReference>
<evidence type="ECO:0000256" key="3">
    <source>
        <dbReference type="ARBA" id="ARBA00022801"/>
    </source>
</evidence>
<comment type="similarity">
    <text evidence="7">Belongs to the TRAFAC class myosin-kinesin ATPase superfamily. Kinesin family.</text>
</comment>
<feature type="region of interest" description="Disordered" evidence="9">
    <location>
        <begin position="1034"/>
        <end position="1074"/>
    </location>
</feature>
<dbReference type="Pfam" id="PF00225">
    <property type="entry name" value="Kinesin"/>
    <property type="match status" value="1"/>
</dbReference>
<dbReference type="EMBL" id="CADEPM010000003">
    <property type="protein sequence ID" value="CAB3402270.1"/>
    <property type="molecule type" value="Genomic_DNA"/>
</dbReference>
<dbReference type="GO" id="GO:0016787">
    <property type="term" value="F:hydrolase activity"/>
    <property type="evidence" value="ECO:0007669"/>
    <property type="project" value="UniProtKB-KW"/>
</dbReference>
<keyword evidence="5 7" id="KW-0067">ATP-binding</keyword>
<evidence type="ECO:0000256" key="9">
    <source>
        <dbReference type="SAM" id="MobiDB-lite"/>
    </source>
</evidence>
<keyword evidence="4" id="KW-0347">Helicase</keyword>
<reference evidence="13 14" key="1">
    <citation type="submission" date="2020-04" db="EMBL/GenBank/DDBJ databases">
        <authorList>
            <person name="Laetsch R D."/>
            <person name="Stevens L."/>
            <person name="Kumar S."/>
            <person name="Blaxter L. M."/>
        </authorList>
    </citation>
    <scope>NUCLEOTIDE SEQUENCE [LARGE SCALE GENOMIC DNA]</scope>
</reference>
<dbReference type="InterPro" id="IPR011545">
    <property type="entry name" value="DEAD/DEAH_box_helicase_dom"/>
</dbReference>
<evidence type="ECO:0000259" key="10">
    <source>
        <dbReference type="PROSITE" id="PS50067"/>
    </source>
</evidence>
<dbReference type="GO" id="GO:0007018">
    <property type="term" value="P:microtubule-based movement"/>
    <property type="evidence" value="ECO:0007669"/>
    <property type="project" value="InterPro"/>
</dbReference>
<feature type="compositionally biased region" description="Low complexity" evidence="9">
    <location>
        <begin position="102"/>
        <end position="117"/>
    </location>
</feature>
<evidence type="ECO:0000313" key="14">
    <source>
        <dbReference type="Proteomes" id="UP000494206"/>
    </source>
</evidence>
<dbReference type="PANTHER" id="PTHR47972:SF30">
    <property type="entry name" value="KINESIN MOTOR DOMAIN-CONTAINING PROTEIN"/>
    <property type="match status" value="1"/>
</dbReference>
<dbReference type="InterPro" id="IPR001752">
    <property type="entry name" value="Kinesin_motor_dom"/>
</dbReference>
<evidence type="ECO:0000256" key="4">
    <source>
        <dbReference type="ARBA" id="ARBA00022806"/>
    </source>
</evidence>
<keyword evidence="6" id="KW-0963">Cytoplasm</keyword>
<keyword evidence="7" id="KW-0505">Motor protein</keyword>
<evidence type="ECO:0000256" key="2">
    <source>
        <dbReference type="ARBA" id="ARBA00022741"/>
    </source>
</evidence>
<dbReference type="GO" id="GO:0003777">
    <property type="term" value="F:microtubule motor activity"/>
    <property type="evidence" value="ECO:0007669"/>
    <property type="project" value="InterPro"/>
</dbReference>
<dbReference type="GO" id="GO:0043186">
    <property type="term" value="C:P granule"/>
    <property type="evidence" value="ECO:0007669"/>
    <property type="project" value="UniProtKB-ARBA"/>
</dbReference>
<dbReference type="InterPro" id="IPR000629">
    <property type="entry name" value="RNA-helicase_DEAD-box_CS"/>
</dbReference>
<dbReference type="PROSITE" id="PS51192">
    <property type="entry name" value="HELICASE_ATP_BIND_1"/>
    <property type="match status" value="1"/>
</dbReference>
<feature type="domain" description="Helicase ATP-binding" evidence="11">
    <location>
        <begin position="634"/>
        <end position="824"/>
    </location>
</feature>
<dbReference type="InterPro" id="IPR036961">
    <property type="entry name" value="Kinesin_motor_dom_sf"/>
</dbReference>
<dbReference type="SMART" id="SM00487">
    <property type="entry name" value="DEXDc"/>
    <property type="match status" value="1"/>
</dbReference>
<keyword evidence="2 7" id="KW-0547">Nucleotide-binding</keyword>
<dbReference type="Gene3D" id="3.40.850.10">
    <property type="entry name" value="Kinesin motor domain"/>
    <property type="match status" value="1"/>
</dbReference>
<name>A0A8S1EF15_9PELO</name>
<dbReference type="CDD" id="cd00106">
    <property type="entry name" value="KISc"/>
    <property type="match status" value="1"/>
</dbReference>
<dbReference type="AlphaFoldDB" id="A0A8S1EF15"/>
<evidence type="ECO:0000256" key="7">
    <source>
        <dbReference type="PROSITE-ProRule" id="PRU00283"/>
    </source>
</evidence>
<dbReference type="Pfam" id="PF00271">
    <property type="entry name" value="Helicase_C"/>
    <property type="match status" value="1"/>
</dbReference>
<evidence type="ECO:0000256" key="8">
    <source>
        <dbReference type="SAM" id="Coils"/>
    </source>
</evidence>
<dbReference type="PANTHER" id="PTHR47972">
    <property type="entry name" value="KINESIN-LIKE PROTEIN KLP-3"/>
    <property type="match status" value="1"/>
</dbReference>
<dbReference type="PROSITE" id="PS00039">
    <property type="entry name" value="DEAD_ATP_HELICASE"/>
    <property type="match status" value="1"/>
</dbReference>
<feature type="binding site" evidence="7">
    <location>
        <begin position="289"/>
        <end position="296"/>
    </location>
    <ligand>
        <name>ATP</name>
        <dbReference type="ChEBI" id="CHEBI:30616"/>
    </ligand>
</feature>
<evidence type="ECO:0000256" key="5">
    <source>
        <dbReference type="ARBA" id="ARBA00022840"/>
    </source>
</evidence>
<dbReference type="PROSITE" id="PS50067">
    <property type="entry name" value="KINESIN_MOTOR_2"/>
    <property type="match status" value="1"/>
</dbReference>
<dbReference type="CDD" id="cd17956">
    <property type="entry name" value="DEADc_DDX51"/>
    <property type="match status" value="1"/>
</dbReference>
<dbReference type="GO" id="GO:0005524">
    <property type="term" value="F:ATP binding"/>
    <property type="evidence" value="ECO:0007669"/>
    <property type="project" value="UniProtKB-UniRule"/>
</dbReference>
<dbReference type="Gene3D" id="3.40.50.300">
    <property type="entry name" value="P-loop containing nucleotide triphosphate hydrolases"/>
    <property type="match status" value="2"/>
</dbReference>
<dbReference type="SMART" id="SM00490">
    <property type="entry name" value="HELICc"/>
    <property type="match status" value="1"/>
</dbReference>
<evidence type="ECO:0000256" key="6">
    <source>
        <dbReference type="ARBA" id="ARBA00023212"/>
    </source>
</evidence>
<dbReference type="InterPro" id="IPR001650">
    <property type="entry name" value="Helicase_C-like"/>
</dbReference>
<dbReference type="CDD" id="cd18787">
    <property type="entry name" value="SF2_C_DEAD"/>
    <property type="match status" value="1"/>
</dbReference>
<dbReference type="GO" id="GO:0015630">
    <property type="term" value="C:microtubule cytoskeleton"/>
    <property type="evidence" value="ECO:0007669"/>
    <property type="project" value="TreeGrafter"/>
</dbReference>
<organism evidence="13 14">
    <name type="scientific">Caenorhabditis bovis</name>
    <dbReference type="NCBI Taxonomy" id="2654633"/>
    <lineage>
        <taxon>Eukaryota</taxon>
        <taxon>Metazoa</taxon>
        <taxon>Ecdysozoa</taxon>
        <taxon>Nematoda</taxon>
        <taxon>Chromadorea</taxon>
        <taxon>Rhabditida</taxon>
        <taxon>Rhabditina</taxon>
        <taxon>Rhabditomorpha</taxon>
        <taxon>Rhabditoidea</taxon>
        <taxon>Rhabditidae</taxon>
        <taxon>Peloderinae</taxon>
        <taxon>Caenorhabditis</taxon>
    </lineage>
</organism>
<proteinExistence type="inferred from homology"/>
<feature type="domain" description="Kinesin motor" evidence="10">
    <location>
        <begin position="209"/>
        <end position="527"/>
    </location>
</feature>
<feature type="domain" description="Helicase C-terminal" evidence="12">
    <location>
        <begin position="866"/>
        <end position="1036"/>
    </location>
</feature>
<dbReference type="PROSITE" id="PS51194">
    <property type="entry name" value="HELICASE_CTER"/>
    <property type="match status" value="1"/>
</dbReference>
<keyword evidence="6" id="KW-0206">Cytoskeleton</keyword>
<dbReference type="GO" id="GO:0008017">
    <property type="term" value="F:microtubule binding"/>
    <property type="evidence" value="ECO:0007669"/>
    <property type="project" value="InterPro"/>
</dbReference>
<sequence>MSGARRPPTPTVRLASTLKRRSIGKLTTPVLKKSSIAAPTNATRPLQNTLITGRATTFGTANYSRVSTISGRPTANGKENVGPRSSRQSAEVARNGPTTRNGVTSGRGTRSVTGRVGIPPKENPELVLLREKLKMTEEILAMKSEDLTNKTEQLAQLAKVNEFLKKKIDDATSQLEKLTNEVKEKTDELFKKENDLRKLHNDVVDLKGQIRVVVRVRPLIGAEKDKSSSTLISYPSRNSIGIEQGGKSAHFDFENVFTPVFTQGEVFENFRELVLSCLHGYNVSLIAYGQTGSGKTHTMRGGAGDLEGVIPRSVAYIFENKKSLEIQGWQFEFFLSFLEIYNNEVFDLLEKHNKLKVRLAGNDVVVDGLTSHQILKPNDVAQWLQASDRNRKTASTNCNAESSRSHAIFQLTVHAKQPETQIATTSVLKLVDLAGSERANESGAIGDRFKELTFINQSLSALQKCISLQKQNANHVPYRDTKLTQLLKDCIGAGSSKTMVIVNINPTDEQIQESKRNSKMAEEDIDDDIIDEEMNECSSSIDAEQENDGKEADDVPVLKILGNQVMHNLESLKITSSWVSNATTFSASIDKTTTEKLDTILLPQHLKKCVPENVKSWFPVQYSVIPSLLKEIQCPPAVRPRDVAIAAPTGSGKTLCYTLPVLSAIGERKSNVLHAVILVPVQTLVSQIVEEFARWNIEGYARIVSLSGAHDLEKEAKMLETEPPNVIVATPARFVQHLTSKVPPPVDLKGLRYLIVDEADRMGKLMREEWLELVDFLCGGMDRIACLNDVLRQRRAPQKIILSATLSKDVEELHLWNLFKPRLFSATAKHCDDISEEINHVSGVLALPSSITHRIIVCDMKYHPLAVYQQIIRHDFNRVIIFVNEVNSSNRLAHVLKELCSQQYEVAYFTAKLFGKRRYQMLKRFNENPKRILICSDVLARGTDLNQIDCVINYNLPADDKLFVHRAGRTGRAGQEGYVISIGDKDTKRIFIKMLKATNLWGNTREEIIEEYQFERDKEIYSKALESLKNAIEKEHGNQAAKPTKRSGFEAKLRSRPNAAGQKPWLKRKNDEQS</sequence>
<comment type="subcellular location">
    <subcellularLocation>
        <location evidence="1">Cytoplasm</location>
        <location evidence="1">Cytoskeleton</location>
    </subcellularLocation>
</comment>
<evidence type="ECO:0000256" key="1">
    <source>
        <dbReference type="ARBA" id="ARBA00004245"/>
    </source>
</evidence>
<gene>
    <name evidence="13" type="ORF">CBOVIS_LOCUS4908</name>
</gene>
<comment type="caution">
    <text evidence="13">The sequence shown here is derived from an EMBL/GenBank/DDBJ whole genome shotgun (WGS) entry which is preliminary data.</text>
</comment>
<evidence type="ECO:0008006" key="15">
    <source>
        <dbReference type="Google" id="ProtNLM"/>
    </source>
</evidence>
<dbReference type="SMART" id="SM00129">
    <property type="entry name" value="KISc"/>
    <property type="match status" value="1"/>
</dbReference>
<dbReference type="GO" id="GO:0003676">
    <property type="term" value="F:nucleic acid binding"/>
    <property type="evidence" value="ECO:0007669"/>
    <property type="project" value="InterPro"/>
</dbReference>
<dbReference type="SUPFAM" id="SSF52540">
    <property type="entry name" value="P-loop containing nucleoside triphosphate hydrolases"/>
    <property type="match status" value="2"/>
</dbReference>
<dbReference type="PRINTS" id="PR00380">
    <property type="entry name" value="KINESINHEAVY"/>
</dbReference>
<evidence type="ECO:0000259" key="12">
    <source>
        <dbReference type="PROSITE" id="PS51194"/>
    </source>
</evidence>
<feature type="region of interest" description="Disordered" evidence="9">
    <location>
        <begin position="67"/>
        <end position="119"/>
    </location>
</feature>
<evidence type="ECO:0000313" key="13">
    <source>
        <dbReference type="EMBL" id="CAB3402270.1"/>
    </source>
</evidence>
<dbReference type="OrthoDB" id="198787at2759"/>
<dbReference type="InterPro" id="IPR019821">
    <property type="entry name" value="Kinesin_motor_CS"/>
</dbReference>
<keyword evidence="3" id="KW-0378">Hydrolase</keyword>
<dbReference type="Pfam" id="PF00270">
    <property type="entry name" value="DEAD"/>
    <property type="match status" value="1"/>
</dbReference>